<feature type="compositionally biased region" description="Basic and acidic residues" evidence="1">
    <location>
        <begin position="155"/>
        <end position="168"/>
    </location>
</feature>
<name>A0A903XX01_ANOGA</name>
<dbReference type="VEuPathDB" id="VectorBase:AGAMI1_012779"/>
<keyword evidence="3" id="KW-1185">Reference proteome</keyword>
<dbReference type="EMBL" id="AAAB01008973">
    <property type="status" value="NOT_ANNOTATED_CDS"/>
    <property type="molecule type" value="Genomic_DNA"/>
</dbReference>
<feature type="region of interest" description="Disordered" evidence="1">
    <location>
        <begin position="42"/>
        <end position="63"/>
    </location>
</feature>
<organism evidence="2 3">
    <name type="scientific">Anopheles gambiae</name>
    <name type="common">African malaria mosquito</name>
    <dbReference type="NCBI Taxonomy" id="7165"/>
    <lineage>
        <taxon>Eukaryota</taxon>
        <taxon>Metazoa</taxon>
        <taxon>Ecdysozoa</taxon>
        <taxon>Arthropoda</taxon>
        <taxon>Hexapoda</taxon>
        <taxon>Insecta</taxon>
        <taxon>Pterygota</taxon>
        <taxon>Neoptera</taxon>
        <taxon>Endopterygota</taxon>
        <taxon>Diptera</taxon>
        <taxon>Nematocera</taxon>
        <taxon>Culicoidea</taxon>
        <taxon>Culicidae</taxon>
        <taxon>Anophelinae</taxon>
        <taxon>Anopheles</taxon>
    </lineage>
</organism>
<evidence type="ECO:0000256" key="1">
    <source>
        <dbReference type="SAM" id="MobiDB-lite"/>
    </source>
</evidence>
<feature type="region of interest" description="Disordered" evidence="1">
    <location>
        <begin position="126"/>
        <end position="203"/>
    </location>
</feature>
<dbReference type="AlphaFoldDB" id="A0A903XX01"/>
<protein>
    <submittedName>
        <fullName evidence="2">Uncharacterized protein</fullName>
    </submittedName>
</protein>
<reference evidence="2 3" key="2">
    <citation type="journal article" date="2004" name="Trends Parasitol.">
        <title>The Anopheles gambiae genome: an update.</title>
        <authorList>
            <person name="Mongin E."/>
            <person name="Louis C."/>
            <person name="Holt R.A."/>
            <person name="Birney E."/>
            <person name="Collins F.H."/>
        </authorList>
    </citation>
    <scope>NUCLEOTIDE SEQUENCE [LARGE SCALE GENOMIC DNA]</scope>
    <source>
        <strain evidence="2 3">PEST</strain>
    </source>
</reference>
<sequence length="203" mass="23056">MEYPGQRRTSVARSPEHLLNDTLDFMSDGEWDTDDFLVASSSSKRITTDSDDADTFHLPSDDEWDSYDIPYAGIQSTGSRTHEQEQKSSNGNYQIEQIGYAYLVGAEIIWYLLSVAALAEQQSVTPERIRSHDNEDTDSNDSHIPCGQQIEPEEDSHRTTEDENHEQSRQQGRQSEPDHWLNDGSFVDGSEDSNSSNSNRQHR</sequence>
<reference evidence="2 3" key="1">
    <citation type="journal article" date="2002" name="Science">
        <title>The genome sequence of the malaria mosquito Anopheles gambiae.</title>
        <authorList>
            <person name="Holt R.A."/>
            <person name="Subramanian G.M."/>
            <person name="Halpern A."/>
            <person name="Sutton G.G."/>
            <person name="Charlab R."/>
            <person name="Nusskern D.R."/>
            <person name="Wincker P."/>
            <person name="Clark A.G."/>
            <person name="Ribeiro J.M."/>
            <person name="Wides R."/>
            <person name="Salzberg S.L."/>
            <person name="Loftus B."/>
            <person name="Yandell M."/>
            <person name="Majoros W.H."/>
            <person name="Rusch D.B."/>
            <person name="Lai Z."/>
            <person name="Kraft C.L."/>
            <person name="Abril J.F."/>
            <person name="Anthouard V."/>
            <person name="Arensburger P."/>
            <person name="Atkinson P.W."/>
            <person name="Baden H."/>
            <person name="de Berardinis V."/>
            <person name="Baldwin D."/>
            <person name="Benes V."/>
            <person name="Biedler J."/>
            <person name="Blass C."/>
            <person name="Bolanos R."/>
            <person name="Boscus D."/>
            <person name="Barnstead M."/>
            <person name="Cai S."/>
            <person name="Center A."/>
            <person name="Chaturverdi K."/>
            <person name="Christophides G.K."/>
            <person name="Chrystal M.A."/>
            <person name="Clamp M."/>
            <person name="Cravchik A."/>
            <person name="Curwen V."/>
            <person name="Dana A."/>
            <person name="Delcher A."/>
            <person name="Dew I."/>
            <person name="Evans C.A."/>
            <person name="Flanigan M."/>
            <person name="Grundschober-Freimoser A."/>
            <person name="Friedli L."/>
            <person name="Gu Z."/>
            <person name="Guan P."/>
            <person name="Guigo R."/>
            <person name="Hillenmeyer M.E."/>
            <person name="Hladun S.L."/>
            <person name="Hogan J.R."/>
            <person name="Hong Y.S."/>
            <person name="Hoover J."/>
            <person name="Jaillon O."/>
            <person name="Ke Z."/>
            <person name="Kodira C."/>
            <person name="Kokoza E."/>
            <person name="Koutsos A."/>
            <person name="Letunic I."/>
            <person name="Levitsky A."/>
            <person name="Liang Y."/>
            <person name="Lin J.J."/>
            <person name="Lobo N.F."/>
            <person name="Lopez J.R."/>
            <person name="Malek J.A."/>
            <person name="McIntosh T.C."/>
            <person name="Meister S."/>
            <person name="Miller J."/>
            <person name="Mobarry C."/>
            <person name="Mongin E."/>
            <person name="Murphy S.D."/>
            <person name="O'Brochta D.A."/>
            <person name="Pfannkoch C."/>
            <person name="Qi R."/>
            <person name="Regier M.A."/>
            <person name="Remington K."/>
            <person name="Shao H."/>
            <person name="Sharakhova M.V."/>
            <person name="Sitter C.D."/>
            <person name="Shetty J."/>
            <person name="Smith T.J."/>
            <person name="Strong R."/>
            <person name="Sun J."/>
            <person name="Thomasova D."/>
            <person name="Ton L.Q."/>
            <person name="Topalis P."/>
            <person name="Tu Z."/>
            <person name="Unger M.F."/>
            <person name="Walenz B."/>
            <person name="Wang A."/>
            <person name="Wang J."/>
            <person name="Wang M."/>
            <person name="Wang X."/>
            <person name="Woodford K.J."/>
            <person name="Wortman J.R."/>
            <person name="Wu M."/>
            <person name="Yao A."/>
            <person name="Zdobnov E.M."/>
            <person name="Zhang H."/>
            <person name="Zhao Q."/>
            <person name="Zhao S."/>
            <person name="Zhu S.C."/>
            <person name="Zhimulev I."/>
            <person name="Coluzzi M."/>
            <person name="della Torre A."/>
            <person name="Roth C.W."/>
            <person name="Louis C."/>
            <person name="Kalush F."/>
            <person name="Mural R.J."/>
            <person name="Myers E.W."/>
            <person name="Adams M.D."/>
            <person name="Smith H.O."/>
            <person name="Broder S."/>
            <person name="Gardner M.J."/>
            <person name="Fraser C.M."/>
            <person name="Birney E."/>
            <person name="Bork P."/>
            <person name="Brey P.T."/>
            <person name="Venter J.C."/>
            <person name="Weissenbach J."/>
            <person name="Kafatos F.C."/>
            <person name="Collins F.H."/>
            <person name="Hoffman S.L."/>
        </authorList>
    </citation>
    <scope>NUCLEOTIDE SEQUENCE [LARGE SCALE GENOMIC DNA]</scope>
    <source>
        <strain evidence="2 3">PEST</strain>
    </source>
</reference>
<dbReference type="Proteomes" id="UP000007062">
    <property type="component" value="Chromosome X"/>
</dbReference>
<evidence type="ECO:0000313" key="2">
    <source>
        <dbReference type="EnsemblMetazoa" id="AGAP029883-PA"/>
    </source>
</evidence>
<dbReference type="EnsemblMetazoa" id="AGAP029883-RA">
    <property type="protein sequence ID" value="AGAP029883-PA"/>
    <property type="gene ID" value="AGAP029883"/>
</dbReference>
<reference evidence="2" key="3">
    <citation type="submission" date="2022-10" db="UniProtKB">
        <authorList>
            <consortium name="EnsemblMetazoa"/>
        </authorList>
    </citation>
    <scope>IDENTIFICATION</scope>
    <source>
        <strain evidence="2">PEST</strain>
    </source>
</reference>
<accession>A0A903XX01</accession>
<feature type="compositionally biased region" description="Low complexity" evidence="1">
    <location>
        <begin position="193"/>
        <end position="203"/>
    </location>
</feature>
<proteinExistence type="predicted"/>
<evidence type="ECO:0000313" key="3">
    <source>
        <dbReference type="Proteomes" id="UP000007062"/>
    </source>
</evidence>